<organism evidence="2 3">
    <name type="scientific">Eimeria tenella</name>
    <name type="common">Coccidian parasite</name>
    <dbReference type="NCBI Taxonomy" id="5802"/>
    <lineage>
        <taxon>Eukaryota</taxon>
        <taxon>Sar</taxon>
        <taxon>Alveolata</taxon>
        <taxon>Apicomplexa</taxon>
        <taxon>Conoidasida</taxon>
        <taxon>Coccidia</taxon>
        <taxon>Eucoccidiorida</taxon>
        <taxon>Eimeriorina</taxon>
        <taxon>Eimeriidae</taxon>
        <taxon>Eimeria</taxon>
    </lineage>
</organism>
<dbReference type="Proteomes" id="UP000243681">
    <property type="component" value="Chromosome 1"/>
</dbReference>
<dbReference type="AlphaFoldDB" id="C8TDV0"/>
<feature type="compositionally biased region" description="Polar residues" evidence="1">
    <location>
        <begin position="11"/>
        <end position="23"/>
    </location>
</feature>
<dbReference type="VEuPathDB" id="ToxoDB:ETH2_1472400"/>
<evidence type="ECO:0000313" key="2">
    <source>
        <dbReference type="EMBL" id="CAK51436.1"/>
    </source>
</evidence>
<dbReference type="VEuPathDB" id="ToxoDB:ETH_00000555"/>
<sequence>MHLRNGPVIFPTQQETSTNSVSKMPNGMPAHHRHATPKPTVAERPHGHKEAPPQLAPIANAGLVPFEEPFYCRLISHQTNDKSSIIAVIFQVLKSTFLKSPRTQGSCFLGPVGGWPAPVPALSPGTIFGNVIGAPGNRAQRFPYFLKTAALCRLFCCASNDGSPRCDWSPATEETHLLTT</sequence>
<evidence type="ECO:0000256" key="1">
    <source>
        <dbReference type="SAM" id="MobiDB-lite"/>
    </source>
</evidence>
<feature type="region of interest" description="Disordered" evidence="1">
    <location>
        <begin position="1"/>
        <end position="51"/>
    </location>
</feature>
<evidence type="ECO:0000313" key="3">
    <source>
        <dbReference type="Proteomes" id="UP000243681"/>
    </source>
</evidence>
<reference evidence="2 3" key="1">
    <citation type="journal article" date="2007" name="Genome Res.">
        <title>Sequencing and analysis of chromosome 1 of Eimeria tenella reveals a unique segmental organization.</title>
        <authorList>
            <person name="Ling K.H."/>
            <person name="Rajandream M.A."/>
            <person name="Rivailler P."/>
            <person name="Ivens A."/>
            <person name="Yap S.J."/>
            <person name="Madeira A.M.B.N."/>
            <person name="Mungall K."/>
            <person name="Billington K."/>
            <person name="Yee W.Y."/>
            <person name="Bankier A.T."/>
            <person name="Carroll F."/>
            <person name="Durham A.M."/>
            <person name="Peters N."/>
            <person name="Loo S.S."/>
            <person name="Mat-Isa M.N."/>
            <person name="Novaes J."/>
            <person name="Quail M."/>
            <person name="Rosli R."/>
            <person name="Shamsudin M.N."/>
            <person name="Sobreira T.J.P."/>
            <person name="Tivey A.R."/>
            <person name="Wai S.F."/>
            <person name="White S."/>
            <person name="Wu X."/>
            <person name="Kerhornou A.X."/>
            <person name="Blake D."/>
            <person name="Mohamed R."/>
            <person name="Shirley M."/>
            <person name="Gruber A."/>
            <person name="Berriman M."/>
            <person name="Tomley F."/>
            <person name="Dear P.H."/>
            <person name="Wan K.L."/>
        </authorList>
    </citation>
    <scope>NUCLEOTIDE SEQUENCE [LARGE SCALE GENOMIC DNA]</scope>
    <source>
        <strain evidence="2 3">Houghton</strain>
    </source>
</reference>
<accession>C8TDV0</accession>
<gene>
    <name evidence="2" type="ORF">e2017b09.tmp0021</name>
</gene>
<protein>
    <submittedName>
        <fullName evidence="2">Uncharacterized protein</fullName>
    </submittedName>
</protein>
<name>C8TDV0_EIMTE</name>
<feature type="compositionally biased region" description="Basic and acidic residues" evidence="1">
    <location>
        <begin position="41"/>
        <end position="51"/>
    </location>
</feature>
<dbReference type="EMBL" id="AM269894">
    <property type="protein sequence ID" value="CAK51436.1"/>
    <property type="molecule type" value="Genomic_DNA"/>
</dbReference>
<proteinExistence type="predicted"/>